<name>A0A6P8ZZQ5_THRPL</name>
<organism evidence="3">
    <name type="scientific">Thrips palmi</name>
    <name type="common">Melon thrips</name>
    <dbReference type="NCBI Taxonomy" id="161013"/>
    <lineage>
        <taxon>Eukaryota</taxon>
        <taxon>Metazoa</taxon>
        <taxon>Ecdysozoa</taxon>
        <taxon>Arthropoda</taxon>
        <taxon>Hexapoda</taxon>
        <taxon>Insecta</taxon>
        <taxon>Pterygota</taxon>
        <taxon>Neoptera</taxon>
        <taxon>Paraneoptera</taxon>
        <taxon>Thysanoptera</taxon>
        <taxon>Terebrantia</taxon>
        <taxon>Thripoidea</taxon>
        <taxon>Thripidae</taxon>
        <taxon>Thrips</taxon>
    </lineage>
</organism>
<dbReference type="Proteomes" id="UP000515158">
    <property type="component" value="Unplaced"/>
</dbReference>
<evidence type="ECO:0000313" key="3">
    <source>
        <dbReference type="RefSeq" id="XP_034250650.1"/>
    </source>
</evidence>
<reference evidence="3" key="1">
    <citation type="submission" date="2025-08" db="UniProtKB">
        <authorList>
            <consortium name="RefSeq"/>
        </authorList>
    </citation>
    <scope>IDENTIFICATION</scope>
    <source>
        <tissue evidence="3">Total insect</tissue>
    </source>
</reference>
<gene>
    <name evidence="3" type="primary">LOC117651042</name>
</gene>
<feature type="compositionally biased region" description="Basic and acidic residues" evidence="1">
    <location>
        <begin position="83"/>
        <end position="105"/>
    </location>
</feature>
<dbReference type="GeneID" id="117651042"/>
<evidence type="ECO:0000313" key="2">
    <source>
        <dbReference type="Proteomes" id="UP000515158"/>
    </source>
</evidence>
<feature type="compositionally biased region" description="Basic and acidic residues" evidence="1">
    <location>
        <begin position="21"/>
        <end position="32"/>
    </location>
</feature>
<protein>
    <submittedName>
        <fullName evidence="3">Uncharacterized protein LOC117651042 isoform X2</fullName>
    </submittedName>
</protein>
<accession>A0A6P8ZZQ5</accession>
<dbReference type="AlphaFoldDB" id="A0A6P8ZZQ5"/>
<feature type="region of interest" description="Disordered" evidence="1">
    <location>
        <begin position="21"/>
        <end position="50"/>
    </location>
</feature>
<feature type="region of interest" description="Disordered" evidence="1">
    <location>
        <begin position="69"/>
        <end position="193"/>
    </location>
</feature>
<dbReference type="OrthoDB" id="7191848at2759"/>
<proteinExistence type="predicted"/>
<evidence type="ECO:0000256" key="1">
    <source>
        <dbReference type="SAM" id="MobiDB-lite"/>
    </source>
</evidence>
<sequence length="193" mass="21535">MSHSLSKRIILSPSQLQRLLGRDRELTSRTDAARQTALRSAAKDSASIGPSQAYARYREMQQRHLVQAAEERGAPLELVVSEPEPRKHSEGPIKPPEEPESKPESPKASVIPKKPPSATKKKARTSQIRKTAERVYEEISGSTPKIPKSMPMRRIVHDPRHSPVKTRSKNLQKSTRGTPSSSSSSSWLRYGKN</sequence>
<keyword evidence="2" id="KW-1185">Reference proteome</keyword>
<dbReference type="RefSeq" id="XP_034250650.1">
    <property type="nucleotide sequence ID" value="XM_034394759.1"/>
</dbReference>